<reference evidence="2 3" key="2">
    <citation type="submission" date="2018-06" db="EMBL/GenBank/DDBJ databases">
        <title>Metagenomic assembly of (sub)arctic Cyanobacteria and their associated microbiome from non-axenic cultures.</title>
        <authorList>
            <person name="Baurain D."/>
        </authorList>
    </citation>
    <scope>NUCLEOTIDE SEQUENCE [LARGE SCALE GENOMIC DNA]</scope>
    <source>
        <strain evidence="2">ULC041bin1</strain>
    </source>
</reference>
<dbReference type="AlphaFoldDB" id="A0A2W4W694"/>
<sequence length="121" mass="13611">MSKIQLYIDEDAMDLALVEALRARDVDVVTVNEASTCGYLDEQQLLWATAHNRVLYSHNVKDFYQLHAQFLVAGKAHAGIALLHQDHSLGDQLRGILGLIATKTAENMQNQLEFLTQYTKL</sequence>
<organism evidence="2 3">
    <name type="scientific">Shackletoniella antarctica</name>
    <dbReference type="NCBI Taxonomy" id="268115"/>
    <lineage>
        <taxon>Bacteria</taxon>
        <taxon>Bacillati</taxon>
        <taxon>Cyanobacteriota</taxon>
        <taxon>Cyanophyceae</taxon>
        <taxon>Oculatellales</taxon>
        <taxon>Oculatellaceae</taxon>
        <taxon>Shackletoniella</taxon>
    </lineage>
</organism>
<reference evidence="3" key="1">
    <citation type="submission" date="2018-04" db="EMBL/GenBank/DDBJ databases">
        <authorList>
            <person name="Cornet L."/>
        </authorList>
    </citation>
    <scope>NUCLEOTIDE SEQUENCE [LARGE SCALE GENOMIC DNA]</scope>
</reference>
<dbReference type="Proteomes" id="UP000249081">
    <property type="component" value="Unassembled WGS sequence"/>
</dbReference>
<accession>A0A2W4W694</accession>
<gene>
    <name evidence="2" type="ORF">DCF17_11670</name>
</gene>
<name>A0A2W4W694_9CYAN</name>
<proteinExistence type="predicted"/>
<dbReference type="InterPro" id="IPR041049">
    <property type="entry name" value="DUF5615"/>
</dbReference>
<dbReference type="EMBL" id="QBMN01000072">
    <property type="protein sequence ID" value="PZO40704.1"/>
    <property type="molecule type" value="Genomic_DNA"/>
</dbReference>
<evidence type="ECO:0000259" key="1">
    <source>
        <dbReference type="Pfam" id="PF18480"/>
    </source>
</evidence>
<evidence type="ECO:0000313" key="3">
    <source>
        <dbReference type="Proteomes" id="UP000249081"/>
    </source>
</evidence>
<feature type="domain" description="DUF5615" evidence="1">
    <location>
        <begin position="5"/>
        <end position="116"/>
    </location>
</feature>
<comment type="caution">
    <text evidence="2">The sequence shown here is derived from an EMBL/GenBank/DDBJ whole genome shotgun (WGS) entry which is preliminary data.</text>
</comment>
<protein>
    <recommendedName>
        <fullName evidence="1">DUF5615 domain-containing protein</fullName>
    </recommendedName>
</protein>
<dbReference type="Pfam" id="PF18480">
    <property type="entry name" value="DUF5615"/>
    <property type="match status" value="1"/>
</dbReference>
<evidence type="ECO:0000313" key="2">
    <source>
        <dbReference type="EMBL" id="PZO40704.1"/>
    </source>
</evidence>